<protein>
    <recommendedName>
        <fullName evidence="3">DUF2577 domain-containing protein</fullName>
    </recommendedName>
</protein>
<dbReference type="OrthoDB" id="1682862at2"/>
<proteinExistence type="predicted"/>
<dbReference type="Pfam" id="PF10844">
    <property type="entry name" value="DUF2577"/>
    <property type="match status" value="1"/>
</dbReference>
<reference evidence="2" key="1">
    <citation type="submission" date="2016-10" db="EMBL/GenBank/DDBJ databases">
        <authorList>
            <person name="Varghese N."/>
            <person name="Submissions S."/>
        </authorList>
    </citation>
    <scope>NUCLEOTIDE SEQUENCE [LARGE SCALE GENOMIC DNA]</scope>
    <source>
        <strain evidence="2">DSM 13327</strain>
    </source>
</reference>
<sequence length="105" mass="10935">IGTVETASPLTVRISPQILLPADVLNLTETVCYKKVDLTHTHIDSRSGTTTPGLSSGVTVNGAAGDNTPAAPYTVINRDLAAGDKVVMLRAMGGQQYIILSKVVS</sequence>
<evidence type="ECO:0000313" key="1">
    <source>
        <dbReference type="EMBL" id="SFM40683.1"/>
    </source>
</evidence>
<dbReference type="STRING" id="1123291.SAMN04490355_11091"/>
<name>A0A1I4QM00_9FIRM</name>
<evidence type="ECO:0000313" key="2">
    <source>
        <dbReference type="Proteomes" id="UP000199520"/>
    </source>
</evidence>
<feature type="non-terminal residue" evidence="1">
    <location>
        <position position="1"/>
    </location>
</feature>
<evidence type="ECO:0008006" key="3">
    <source>
        <dbReference type="Google" id="ProtNLM"/>
    </source>
</evidence>
<dbReference type="RefSeq" id="WP_139214866.1">
    <property type="nucleotide sequence ID" value="NZ_FOTS01000109.1"/>
</dbReference>
<dbReference type="Proteomes" id="UP000199520">
    <property type="component" value="Unassembled WGS sequence"/>
</dbReference>
<accession>A0A1I4QM00</accession>
<keyword evidence="2" id="KW-1185">Reference proteome</keyword>
<dbReference type="EMBL" id="FOTS01000109">
    <property type="protein sequence ID" value="SFM40683.1"/>
    <property type="molecule type" value="Genomic_DNA"/>
</dbReference>
<dbReference type="InterPro" id="IPR022555">
    <property type="entry name" value="DUF2577"/>
</dbReference>
<dbReference type="AlphaFoldDB" id="A0A1I4QM00"/>
<organism evidence="1 2">
    <name type="scientific">Pelosinus propionicus DSM 13327</name>
    <dbReference type="NCBI Taxonomy" id="1123291"/>
    <lineage>
        <taxon>Bacteria</taxon>
        <taxon>Bacillati</taxon>
        <taxon>Bacillota</taxon>
        <taxon>Negativicutes</taxon>
        <taxon>Selenomonadales</taxon>
        <taxon>Sporomusaceae</taxon>
        <taxon>Pelosinus</taxon>
    </lineage>
</organism>
<gene>
    <name evidence="1" type="ORF">SAMN04490355_11091</name>
</gene>